<proteinExistence type="predicted"/>
<organism evidence="4 5">
    <name type="scientific">Enterocloster lavalensis</name>
    <dbReference type="NCBI Taxonomy" id="460384"/>
    <lineage>
        <taxon>Bacteria</taxon>
        <taxon>Bacillati</taxon>
        <taxon>Bacillota</taxon>
        <taxon>Clostridia</taxon>
        <taxon>Lachnospirales</taxon>
        <taxon>Lachnospiraceae</taxon>
        <taxon>Enterocloster</taxon>
    </lineage>
</organism>
<dbReference type="AlphaFoldDB" id="A0A1I0GEU9"/>
<keyword evidence="1" id="KW-0808">Transferase</keyword>
<protein>
    <submittedName>
        <fullName evidence="4">Dihydroxyacetone kinase, C-terminal domain</fullName>
    </submittedName>
</protein>
<dbReference type="PANTHER" id="PTHR28629">
    <property type="entry name" value="TRIOKINASE/FMN CYCLASE"/>
    <property type="match status" value="1"/>
</dbReference>
<dbReference type="Gene3D" id="1.25.40.340">
    <property type="match status" value="1"/>
</dbReference>
<sequence>MMDAQGLAGAMGAVAGKIEENKEYLTRLDQLNGDGDLGISMSEGFKAVDMLLEISEEKDLGKLLMKAGNAFNEAAPSSLGTILSFGLTGMAKALKGTREAGGEQIAAALKAGVDKIMEKAGSKPGERTILDSLCPAVEAYVAALGTEACPLEAAAKAAATGAEATKQMKPVHGRAAYYGEKCLGNPDGGAVVGKLIFEALSGYETAHK</sequence>
<dbReference type="PANTHER" id="PTHR28629:SF4">
    <property type="entry name" value="TRIOKINASE_FMN CYCLASE"/>
    <property type="match status" value="1"/>
</dbReference>
<evidence type="ECO:0000259" key="3">
    <source>
        <dbReference type="PROSITE" id="PS51480"/>
    </source>
</evidence>
<evidence type="ECO:0000256" key="1">
    <source>
        <dbReference type="ARBA" id="ARBA00022679"/>
    </source>
</evidence>
<dbReference type="STRING" id="460384.SAMN05216313_111135"/>
<feature type="domain" description="DhaL" evidence="3">
    <location>
        <begin position="5"/>
        <end position="202"/>
    </location>
</feature>
<dbReference type="EMBL" id="FOIM01000011">
    <property type="protein sequence ID" value="SET69600.1"/>
    <property type="molecule type" value="Genomic_DNA"/>
</dbReference>
<evidence type="ECO:0000313" key="5">
    <source>
        <dbReference type="Proteomes" id="UP000198508"/>
    </source>
</evidence>
<keyword evidence="5" id="KW-1185">Reference proteome</keyword>
<dbReference type="InterPro" id="IPR050861">
    <property type="entry name" value="Dihydroxyacetone_Kinase"/>
</dbReference>
<dbReference type="SMART" id="SM01120">
    <property type="entry name" value="Dak2"/>
    <property type="match status" value="1"/>
</dbReference>
<evidence type="ECO:0000313" key="4">
    <source>
        <dbReference type="EMBL" id="SET69600.1"/>
    </source>
</evidence>
<dbReference type="Pfam" id="PF02734">
    <property type="entry name" value="Dak2"/>
    <property type="match status" value="1"/>
</dbReference>
<dbReference type="PROSITE" id="PS51480">
    <property type="entry name" value="DHAL"/>
    <property type="match status" value="1"/>
</dbReference>
<dbReference type="GO" id="GO:0019563">
    <property type="term" value="P:glycerol catabolic process"/>
    <property type="evidence" value="ECO:0007669"/>
    <property type="project" value="TreeGrafter"/>
</dbReference>
<dbReference type="RefSeq" id="WP_092364073.1">
    <property type="nucleotide sequence ID" value="NZ_FOIM01000011.1"/>
</dbReference>
<reference evidence="5" key="1">
    <citation type="submission" date="2016-10" db="EMBL/GenBank/DDBJ databases">
        <authorList>
            <person name="Varghese N."/>
            <person name="Submissions S."/>
        </authorList>
    </citation>
    <scope>NUCLEOTIDE SEQUENCE [LARGE SCALE GENOMIC DNA]</scope>
    <source>
        <strain evidence="5">NLAE-zl-G277</strain>
    </source>
</reference>
<gene>
    <name evidence="4" type="ORF">SAMN05216313_111135</name>
</gene>
<evidence type="ECO:0000256" key="2">
    <source>
        <dbReference type="ARBA" id="ARBA00022777"/>
    </source>
</evidence>
<dbReference type="InterPro" id="IPR036117">
    <property type="entry name" value="DhaL_dom_sf"/>
</dbReference>
<dbReference type="InterPro" id="IPR004007">
    <property type="entry name" value="DhaL_dom"/>
</dbReference>
<dbReference type="GO" id="GO:0005829">
    <property type="term" value="C:cytosol"/>
    <property type="evidence" value="ECO:0007669"/>
    <property type="project" value="TreeGrafter"/>
</dbReference>
<dbReference type="Proteomes" id="UP000198508">
    <property type="component" value="Unassembled WGS sequence"/>
</dbReference>
<accession>A0A1I0GEU9</accession>
<dbReference type="SUPFAM" id="SSF101473">
    <property type="entry name" value="DhaL-like"/>
    <property type="match status" value="1"/>
</dbReference>
<keyword evidence="2 4" id="KW-0418">Kinase</keyword>
<name>A0A1I0GEU9_9FIRM</name>
<dbReference type="GO" id="GO:0004371">
    <property type="term" value="F:glycerone kinase activity"/>
    <property type="evidence" value="ECO:0007669"/>
    <property type="project" value="InterPro"/>
</dbReference>